<feature type="region of interest" description="Disordered" evidence="1">
    <location>
        <begin position="1"/>
        <end position="35"/>
    </location>
</feature>
<evidence type="ECO:0000313" key="4">
    <source>
        <dbReference type="Proteomes" id="UP000886653"/>
    </source>
</evidence>
<comment type="caution">
    <text evidence="3">The sequence shown here is derived from an EMBL/GenBank/DDBJ whole genome shotgun (WGS) entry which is preliminary data.</text>
</comment>
<evidence type="ECO:0000256" key="1">
    <source>
        <dbReference type="SAM" id="MobiDB-lite"/>
    </source>
</evidence>
<keyword evidence="4" id="KW-1185">Reference proteome</keyword>
<gene>
    <name evidence="3" type="ORF">CROQUDRAFT_657042</name>
</gene>
<protein>
    <submittedName>
        <fullName evidence="3">Uncharacterized protein</fullName>
    </submittedName>
</protein>
<evidence type="ECO:0000256" key="2">
    <source>
        <dbReference type="SAM" id="Phobius"/>
    </source>
</evidence>
<dbReference type="AlphaFoldDB" id="A0A9P6TBW4"/>
<feature type="transmembrane region" description="Helical" evidence="2">
    <location>
        <begin position="40"/>
        <end position="62"/>
    </location>
</feature>
<evidence type="ECO:0000313" key="3">
    <source>
        <dbReference type="EMBL" id="KAG0146692.1"/>
    </source>
</evidence>
<keyword evidence="2" id="KW-1133">Transmembrane helix</keyword>
<organism evidence="3 4">
    <name type="scientific">Cronartium quercuum f. sp. fusiforme G11</name>
    <dbReference type="NCBI Taxonomy" id="708437"/>
    <lineage>
        <taxon>Eukaryota</taxon>
        <taxon>Fungi</taxon>
        <taxon>Dikarya</taxon>
        <taxon>Basidiomycota</taxon>
        <taxon>Pucciniomycotina</taxon>
        <taxon>Pucciniomycetes</taxon>
        <taxon>Pucciniales</taxon>
        <taxon>Coleosporiaceae</taxon>
        <taxon>Cronartium</taxon>
    </lineage>
</organism>
<proteinExistence type="predicted"/>
<dbReference type="OrthoDB" id="2504071at2759"/>
<keyword evidence="2" id="KW-0472">Membrane</keyword>
<accession>A0A9P6TBW4</accession>
<feature type="compositionally biased region" description="Polar residues" evidence="1">
    <location>
        <begin position="121"/>
        <end position="133"/>
    </location>
</feature>
<reference evidence="3" key="1">
    <citation type="submission" date="2013-11" db="EMBL/GenBank/DDBJ databases">
        <title>Genome sequence of the fusiform rust pathogen reveals effectors for host alternation and coevolution with pine.</title>
        <authorList>
            <consortium name="DOE Joint Genome Institute"/>
            <person name="Smith K."/>
            <person name="Pendleton A."/>
            <person name="Kubisiak T."/>
            <person name="Anderson C."/>
            <person name="Salamov A."/>
            <person name="Aerts A."/>
            <person name="Riley R."/>
            <person name="Clum A."/>
            <person name="Lindquist E."/>
            <person name="Ence D."/>
            <person name="Campbell M."/>
            <person name="Kronenberg Z."/>
            <person name="Feau N."/>
            <person name="Dhillon B."/>
            <person name="Hamelin R."/>
            <person name="Burleigh J."/>
            <person name="Smith J."/>
            <person name="Yandell M."/>
            <person name="Nelson C."/>
            <person name="Grigoriev I."/>
            <person name="Davis J."/>
        </authorList>
    </citation>
    <scope>NUCLEOTIDE SEQUENCE</scope>
    <source>
        <strain evidence="3">G11</strain>
    </source>
</reference>
<feature type="region of interest" description="Disordered" evidence="1">
    <location>
        <begin position="163"/>
        <end position="187"/>
    </location>
</feature>
<feature type="region of interest" description="Disordered" evidence="1">
    <location>
        <begin position="213"/>
        <end position="251"/>
    </location>
</feature>
<dbReference type="EMBL" id="MU167257">
    <property type="protein sequence ID" value="KAG0146692.1"/>
    <property type="molecule type" value="Genomic_DNA"/>
</dbReference>
<keyword evidence="2" id="KW-0812">Transmembrane</keyword>
<name>A0A9P6TBW4_9BASI</name>
<sequence length="278" mass="30873">MPSDLRKRRLPELPRTLNNPRPPSPDTPSHTSLNRHKPTIAPTIFIALIFILTALLFPLFYYTQVMMPHPESTSILSHFQREGQKLLSGLGHMTSHGPGRLPFVPHINAPQKADAFKTSAAAVTSNQETTTSPGEKLKSEGNSIDQLRTLLQDAKFRAGLKKSQGLRDVKGSDEDESMTSEERDRLDEELGKYWQASSRYRAGAQKKETGQYAITGDGASTEIEDKDSSKRTFSIDDLPEADPDAKEGLTPEVWQTISEQLTADELTVMLDAVRSKEV</sequence>
<feature type="region of interest" description="Disordered" evidence="1">
    <location>
        <begin position="121"/>
        <end position="141"/>
    </location>
</feature>
<dbReference type="Proteomes" id="UP000886653">
    <property type="component" value="Unassembled WGS sequence"/>
</dbReference>